<feature type="signal peptide" evidence="1">
    <location>
        <begin position="1"/>
        <end position="20"/>
    </location>
</feature>
<dbReference type="GO" id="GO:0008168">
    <property type="term" value="F:methyltransferase activity"/>
    <property type="evidence" value="ECO:0007669"/>
    <property type="project" value="UniProtKB-KW"/>
</dbReference>
<dbReference type="Proteomes" id="UP001595462">
    <property type="component" value="Unassembled WGS sequence"/>
</dbReference>
<keyword evidence="2" id="KW-0489">Methyltransferase</keyword>
<proteinExistence type="predicted"/>
<comment type="caution">
    <text evidence="2">The sequence shown here is derived from an EMBL/GenBank/DDBJ whole genome shotgun (WGS) entry which is preliminary data.</text>
</comment>
<organism evidence="2 3">
    <name type="scientific">Salinisphaera aquimarina</name>
    <dbReference type="NCBI Taxonomy" id="2094031"/>
    <lineage>
        <taxon>Bacteria</taxon>
        <taxon>Pseudomonadati</taxon>
        <taxon>Pseudomonadota</taxon>
        <taxon>Gammaproteobacteria</taxon>
        <taxon>Salinisphaerales</taxon>
        <taxon>Salinisphaeraceae</taxon>
        <taxon>Salinisphaera</taxon>
    </lineage>
</organism>
<evidence type="ECO:0000313" key="2">
    <source>
        <dbReference type="EMBL" id="MFC3103100.1"/>
    </source>
</evidence>
<dbReference type="Gene3D" id="3.40.50.150">
    <property type="entry name" value="Vaccinia Virus protein VP39"/>
    <property type="match status" value="1"/>
</dbReference>
<dbReference type="InterPro" id="IPR029063">
    <property type="entry name" value="SAM-dependent_MTases_sf"/>
</dbReference>
<protein>
    <submittedName>
        <fullName evidence="2">Class I SAM-dependent methyltransferase</fullName>
    </submittedName>
</protein>
<keyword evidence="3" id="KW-1185">Reference proteome</keyword>
<dbReference type="EMBL" id="JBHRSS010000003">
    <property type="protein sequence ID" value="MFC3103100.1"/>
    <property type="molecule type" value="Genomic_DNA"/>
</dbReference>
<evidence type="ECO:0000256" key="1">
    <source>
        <dbReference type="SAM" id="SignalP"/>
    </source>
</evidence>
<evidence type="ECO:0000313" key="3">
    <source>
        <dbReference type="Proteomes" id="UP001595462"/>
    </source>
</evidence>
<dbReference type="InterPro" id="IPR016980">
    <property type="entry name" value="S-AdoMet-dep_MeTrfase_Alr7345"/>
</dbReference>
<dbReference type="RefSeq" id="WP_380686799.1">
    <property type="nucleotide sequence ID" value="NZ_JBHRSS010000003.1"/>
</dbReference>
<sequence>MRPIVFVLSLALLWPASVLAATNASPDEGNANDAISAALADPARSDDADDDARRKPGAVLRFAGLEPGQKVLELIPGGGYWTRIFSAVVDKQGHVYELIPDEVASAHQSMVPAILEIIEDRHYRNVSLLRQPAAELSTPEPVDLVFTAQNYHDYMNMLPVDPKADAVSLDTQAFAALKPGGVFLITDHVAAPGAGVSQTDTLHRIEPAVVKAQAEAAGFVFEGASDALRNPDDSHDKKVFDPSIRGHTDQFIYKFRKPMQ</sequence>
<keyword evidence="2" id="KW-0808">Transferase</keyword>
<gene>
    <name evidence="2" type="ORF">ACFOSU_04270</name>
</gene>
<reference evidence="3" key="1">
    <citation type="journal article" date="2019" name="Int. J. Syst. Evol. Microbiol.">
        <title>The Global Catalogue of Microorganisms (GCM) 10K type strain sequencing project: providing services to taxonomists for standard genome sequencing and annotation.</title>
        <authorList>
            <consortium name="The Broad Institute Genomics Platform"/>
            <consortium name="The Broad Institute Genome Sequencing Center for Infectious Disease"/>
            <person name="Wu L."/>
            <person name="Ma J."/>
        </authorList>
    </citation>
    <scope>NUCLEOTIDE SEQUENCE [LARGE SCALE GENOMIC DNA]</scope>
    <source>
        <strain evidence="3">KCTC 52640</strain>
    </source>
</reference>
<dbReference type="SUPFAM" id="SSF53335">
    <property type="entry name" value="S-adenosyl-L-methionine-dependent methyltransferases"/>
    <property type="match status" value="1"/>
</dbReference>
<keyword evidence="1" id="KW-0732">Signal</keyword>
<accession>A0ABV7EK96</accession>
<feature type="chain" id="PRO_5046279756" evidence="1">
    <location>
        <begin position="21"/>
        <end position="260"/>
    </location>
</feature>
<dbReference type="PIRSF" id="PIRSF031679">
    <property type="entry name" value="Mtase_Alr7345_prd"/>
    <property type="match status" value="1"/>
</dbReference>
<dbReference type="GO" id="GO:0032259">
    <property type="term" value="P:methylation"/>
    <property type="evidence" value="ECO:0007669"/>
    <property type="project" value="UniProtKB-KW"/>
</dbReference>
<name>A0ABV7EK96_9GAMM</name>